<dbReference type="GO" id="GO:0008955">
    <property type="term" value="F:peptidoglycan glycosyltransferase activity"/>
    <property type="evidence" value="ECO:0007669"/>
    <property type="project" value="UniProtKB-UniRule"/>
</dbReference>
<dbReference type="RefSeq" id="WP_307631885.1">
    <property type="nucleotide sequence ID" value="NZ_JAPHEH010000001.1"/>
</dbReference>
<evidence type="ECO:0000256" key="5">
    <source>
        <dbReference type="ARBA" id="ARBA00022692"/>
    </source>
</evidence>
<evidence type="ECO:0000256" key="6">
    <source>
        <dbReference type="ARBA" id="ARBA00022960"/>
    </source>
</evidence>
<keyword evidence="10 11" id="KW-0961">Cell wall biogenesis/degradation</keyword>
<keyword evidence="3 11" id="KW-0328">Glycosyltransferase</keyword>
<dbReference type="NCBIfam" id="TIGR02210">
    <property type="entry name" value="rodA_shape"/>
    <property type="match status" value="1"/>
</dbReference>
<evidence type="ECO:0000256" key="4">
    <source>
        <dbReference type="ARBA" id="ARBA00022679"/>
    </source>
</evidence>
<feature type="transmembrane region" description="Helical" evidence="11">
    <location>
        <begin position="274"/>
        <end position="294"/>
    </location>
</feature>
<evidence type="ECO:0000256" key="1">
    <source>
        <dbReference type="ARBA" id="ARBA00004141"/>
    </source>
</evidence>
<feature type="transmembrane region" description="Helical" evidence="11">
    <location>
        <begin position="137"/>
        <end position="156"/>
    </location>
</feature>
<dbReference type="GO" id="GO:0005886">
    <property type="term" value="C:plasma membrane"/>
    <property type="evidence" value="ECO:0007669"/>
    <property type="project" value="UniProtKB-SubCell"/>
</dbReference>
<evidence type="ECO:0000313" key="13">
    <source>
        <dbReference type="Proteomes" id="UP001154240"/>
    </source>
</evidence>
<keyword evidence="8 11" id="KW-1133">Transmembrane helix</keyword>
<comment type="subcellular location">
    <subcellularLocation>
        <location evidence="11">Cell membrane</location>
        <topology evidence="11">Multi-pass membrane protein</topology>
    </subcellularLocation>
    <subcellularLocation>
        <location evidence="1">Membrane</location>
        <topology evidence="1">Multi-pass membrane protein</topology>
    </subcellularLocation>
</comment>
<dbReference type="InterPro" id="IPR018365">
    <property type="entry name" value="Cell_cycle_FtsW-rel_CS"/>
</dbReference>
<name>A0A9X4RP62_9BACT</name>
<comment type="pathway">
    <text evidence="11">Cell wall biogenesis; peptidoglycan biosynthesis.</text>
</comment>
<keyword evidence="7 11" id="KW-0573">Peptidoglycan synthesis</keyword>
<feature type="transmembrane region" description="Helical" evidence="11">
    <location>
        <begin position="12"/>
        <end position="32"/>
    </location>
</feature>
<feature type="transmembrane region" description="Helical" evidence="11">
    <location>
        <begin position="78"/>
        <end position="103"/>
    </location>
</feature>
<comment type="catalytic activity">
    <reaction evidence="11">
        <text>[GlcNAc-(1-&gt;4)-Mur2Ac(oyl-L-Ala-gamma-D-Glu-L-Lys-D-Ala-D-Ala)](n)-di-trans,octa-cis-undecaprenyl diphosphate + beta-D-GlcNAc-(1-&gt;4)-Mur2Ac(oyl-L-Ala-gamma-D-Glu-L-Lys-D-Ala-D-Ala)-di-trans,octa-cis-undecaprenyl diphosphate = [GlcNAc-(1-&gt;4)-Mur2Ac(oyl-L-Ala-gamma-D-Glu-L-Lys-D-Ala-D-Ala)](n+1)-di-trans,octa-cis-undecaprenyl diphosphate + di-trans,octa-cis-undecaprenyl diphosphate + H(+)</text>
        <dbReference type="Rhea" id="RHEA:23708"/>
        <dbReference type="Rhea" id="RHEA-COMP:9602"/>
        <dbReference type="Rhea" id="RHEA-COMP:9603"/>
        <dbReference type="ChEBI" id="CHEBI:15378"/>
        <dbReference type="ChEBI" id="CHEBI:58405"/>
        <dbReference type="ChEBI" id="CHEBI:60033"/>
        <dbReference type="ChEBI" id="CHEBI:78435"/>
        <dbReference type="EC" id="2.4.99.28"/>
    </reaction>
</comment>
<dbReference type="Pfam" id="PF01098">
    <property type="entry name" value="FTSW_RODA_SPOVE"/>
    <property type="match status" value="1"/>
</dbReference>
<feature type="transmembrane region" description="Helical" evidence="11">
    <location>
        <begin position="186"/>
        <end position="204"/>
    </location>
</feature>
<dbReference type="PANTHER" id="PTHR30474">
    <property type="entry name" value="CELL CYCLE PROTEIN"/>
    <property type="match status" value="1"/>
</dbReference>
<evidence type="ECO:0000256" key="9">
    <source>
        <dbReference type="ARBA" id="ARBA00023136"/>
    </source>
</evidence>
<keyword evidence="4 11" id="KW-0808">Transferase</keyword>
<dbReference type="InterPro" id="IPR001182">
    <property type="entry name" value="FtsW/RodA"/>
</dbReference>
<dbReference type="HAMAP" id="MF_02079">
    <property type="entry name" value="PGT_RodA"/>
    <property type="match status" value="1"/>
</dbReference>
<keyword evidence="6 11" id="KW-0133">Cell shape</keyword>
<evidence type="ECO:0000313" key="12">
    <source>
        <dbReference type="EMBL" id="MDG4474907.1"/>
    </source>
</evidence>
<dbReference type="PROSITE" id="PS00428">
    <property type="entry name" value="FTSW_RODA_SPOVE"/>
    <property type="match status" value="1"/>
</dbReference>
<keyword evidence="2 11" id="KW-1003">Cell membrane</keyword>
<dbReference type="GO" id="GO:0015648">
    <property type="term" value="F:lipid-linked peptidoglycan transporter activity"/>
    <property type="evidence" value="ECO:0007669"/>
    <property type="project" value="TreeGrafter"/>
</dbReference>
<accession>A0A9X4RP62</accession>
<comment type="function">
    <text evidence="11">Peptidoglycan polymerase that is essential for cell wall elongation.</text>
</comment>
<protein>
    <recommendedName>
        <fullName evidence="11">Peptidoglycan glycosyltransferase RodA</fullName>
        <shortName evidence="11">PGT</shortName>
        <ecNumber evidence="11">2.4.99.28</ecNumber>
    </recommendedName>
    <alternativeName>
        <fullName evidence="11">Cell elongation protein RodA</fullName>
    </alternativeName>
    <alternativeName>
        <fullName evidence="11">Cell wall polymerase</fullName>
    </alternativeName>
    <alternativeName>
        <fullName evidence="11">Peptidoglycan polymerase</fullName>
        <shortName evidence="11">PG polymerase</shortName>
    </alternativeName>
</protein>
<dbReference type="AlphaFoldDB" id="A0A9X4RP62"/>
<dbReference type="GO" id="GO:0071555">
    <property type="term" value="P:cell wall organization"/>
    <property type="evidence" value="ECO:0007669"/>
    <property type="project" value="UniProtKB-KW"/>
</dbReference>
<sequence>MLRFDRRLFLNIDWVLIGAVLVVAFIGLANLYSSTHLYTNVGTPLYLKELTYYLFSAAILLLIVSIDYRVLLTLNYPLYVAMILLLVFALVFGKTIGGAQRWINLGFFRLQPSEPAKLILVITLASYYYRKETGKGFTLLDLAVPALLTGLPFLLIAKQPDLGTGLLLGFVFISMTLFVKLRWTTLATLLCGGLSAIPIAWKFFLKPYQRQRVTTFLNPENDPLGTGYHIIQSKIAVGSGLIFGKGFMKGTQGQLDFLPERHTDFAFSVWAEEWGFMGSVVLVVCYFFMILWGLNIAISARDKFGVLLAFGVVSLIFWQAFINLAMVMGLLPVVGVPLPLISYGGSSLLTNLAGLGLLMNIRMRRYMGSS</sequence>
<evidence type="ECO:0000256" key="2">
    <source>
        <dbReference type="ARBA" id="ARBA00022475"/>
    </source>
</evidence>
<comment type="similarity">
    <text evidence="11">Belongs to the SEDS family. MrdB/RodA subfamily.</text>
</comment>
<reference evidence="12" key="2">
    <citation type="submission" date="2022-10" db="EMBL/GenBank/DDBJ databases">
        <authorList>
            <person name="Aronson H.S."/>
        </authorList>
    </citation>
    <scope>NUCLEOTIDE SEQUENCE</scope>
    <source>
        <strain evidence="12">RS19-109</strain>
    </source>
</reference>
<organism evidence="12 13">
    <name type="scientific">Thiovibrio frasassiensis</name>
    <dbReference type="NCBI Taxonomy" id="2984131"/>
    <lineage>
        <taxon>Bacteria</taxon>
        <taxon>Pseudomonadati</taxon>
        <taxon>Thermodesulfobacteriota</taxon>
        <taxon>Desulfobulbia</taxon>
        <taxon>Desulfobulbales</taxon>
        <taxon>Thiovibrionaceae</taxon>
        <taxon>Thiovibrio</taxon>
    </lineage>
</organism>
<dbReference type="GO" id="GO:0008360">
    <property type="term" value="P:regulation of cell shape"/>
    <property type="evidence" value="ECO:0007669"/>
    <property type="project" value="UniProtKB-KW"/>
</dbReference>
<dbReference type="GO" id="GO:0032153">
    <property type="term" value="C:cell division site"/>
    <property type="evidence" value="ECO:0007669"/>
    <property type="project" value="TreeGrafter"/>
</dbReference>
<evidence type="ECO:0000256" key="11">
    <source>
        <dbReference type="HAMAP-Rule" id="MF_02079"/>
    </source>
</evidence>
<feature type="transmembrane region" description="Helical" evidence="11">
    <location>
        <begin position="162"/>
        <end position="179"/>
    </location>
</feature>
<reference evidence="12" key="1">
    <citation type="journal article" date="2022" name="bioRxiv">
        <title>Thiovibrio frasassiensisgen. nov., sp. nov., an autotrophic, elemental sulfur disproportionating bacterium isolated from sulfidic karst sediment, and proposal of Thiovibrionaceae fam. nov.</title>
        <authorList>
            <person name="Aronson H."/>
            <person name="Thomas C."/>
            <person name="Bhattacharyya M."/>
            <person name="Eckstein S."/>
            <person name="Jensen S."/>
            <person name="Barco R."/>
            <person name="Macalady J."/>
            <person name="Amend J."/>
        </authorList>
    </citation>
    <scope>NUCLEOTIDE SEQUENCE</scope>
    <source>
        <strain evidence="12">RS19-109</strain>
    </source>
</reference>
<evidence type="ECO:0000256" key="10">
    <source>
        <dbReference type="ARBA" id="ARBA00023316"/>
    </source>
</evidence>
<evidence type="ECO:0000256" key="3">
    <source>
        <dbReference type="ARBA" id="ARBA00022676"/>
    </source>
</evidence>
<comment type="caution">
    <text evidence="12">The sequence shown here is derived from an EMBL/GenBank/DDBJ whole genome shotgun (WGS) entry which is preliminary data.</text>
</comment>
<proteinExistence type="inferred from homology"/>
<dbReference type="EMBL" id="JAPHEH010000001">
    <property type="protein sequence ID" value="MDG4474907.1"/>
    <property type="molecule type" value="Genomic_DNA"/>
</dbReference>
<keyword evidence="9 11" id="KW-0472">Membrane</keyword>
<gene>
    <name evidence="11 12" type="primary">rodA</name>
    <name evidence="12" type="ORF">OLX77_01875</name>
</gene>
<dbReference type="EC" id="2.4.99.28" evidence="11"/>
<evidence type="ECO:0000256" key="7">
    <source>
        <dbReference type="ARBA" id="ARBA00022984"/>
    </source>
</evidence>
<keyword evidence="5 11" id="KW-0812">Transmembrane</keyword>
<dbReference type="GO" id="GO:0009252">
    <property type="term" value="P:peptidoglycan biosynthetic process"/>
    <property type="evidence" value="ECO:0007669"/>
    <property type="project" value="UniProtKB-UniRule"/>
</dbReference>
<keyword evidence="13" id="KW-1185">Reference proteome</keyword>
<feature type="transmembrane region" description="Helical" evidence="11">
    <location>
        <begin position="52"/>
        <end position="71"/>
    </location>
</feature>
<feature type="transmembrane region" description="Helical" evidence="11">
    <location>
        <begin position="340"/>
        <end position="361"/>
    </location>
</feature>
<dbReference type="Proteomes" id="UP001154240">
    <property type="component" value="Unassembled WGS sequence"/>
</dbReference>
<dbReference type="PANTHER" id="PTHR30474:SF1">
    <property type="entry name" value="PEPTIDOGLYCAN GLYCOSYLTRANSFERASE MRDB"/>
    <property type="match status" value="1"/>
</dbReference>
<feature type="transmembrane region" description="Helical" evidence="11">
    <location>
        <begin position="306"/>
        <end position="334"/>
    </location>
</feature>
<dbReference type="GO" id="GO:0051301">
    <property type="term" value="P:cell division"/>
    <property type="evidence" value="ECO:0007669"/>
    <property type="project" value="InterPro"/>
</dbReference>
<evidence type="ECO:0000256" key="8">
    <source>
        <dbReference type="ARBA" id="ARBA00022989"/>
    </source>
</evidence>
<dbReference type="InterPro" id="IPR011923">
    <property type="entry name" value="RodA/MrdB"/>
</dbReference>